<sequence>MKAFNTISMPPSATTRRRSPSPLATPRMLLI</sequence>
<organism evidence="2 3">
    <name type="scientific">Senna tora</name>
    <dbReference type="NCBI Taxonomy" id="362788"/>
    <lineage>
        <taxon>Eukaryota</taxon>
        <taxon>Viridiplantae</taxon>
        <taxon>Streptophyta</taxon>
        <taxon>Embryophyta</taxon>
        <taxon>Tracheophyta</taxon>
        <taxon>Spermatophyta</taxon>
        <taxon>Magnoliopsida</taxon>
        <taxon>eudicotyledons</taxon>
        <taxon>Gunneridae</taxon>
        <taxon>Pentapetalae</taxon>
        <taxon>rosids</taxon>
        <taxon>fabids</taxon>
        <taxon>Fabales</taxon>
        <taxon>Fabaceae</taxon>
        <taxon>Caesalpinioideae</taxon>
        <taxon>Cassia clade</taxon>
        <taxon>Senna</taxon>
    </lineage>
</organism>
<keyword evidence="3" id="KW-1185">Reference proteome</keyword>
<dbReference type="Proteomes" id="UP000634136">
    <property type="component" value="Unassembled WGS sequence"/>
</dbReference>
<gene>
    <name evidence="2" type="ORF">G2W53_040474</name>
</gene>
<reference evidence="2" key="1">
    <citation type="submission" date="2020-09" db="EMBL/GenBank/DDBJ databases">
        <title>Genome-Enabled Discovery of Anthraquinone Biosynthesis in Senna tora.</title>
        <authorList>
            <person name="Kang S.-H."/>
            <person name="Pandey R.P."/>
            <person name="Lee C.-M."/>
            <person name="Sim J.-S."/>
            <person name="Jeong J.-T."/>
            <person name="Choi B.-S."/>
            <person name="Jung M."/>
            <person name="Ginzburg D."/>
            <person name="Zhao K."/>
            <person name="Won S.Y."/>
            <person name="Oh T.-J."/>
            <person name="Yu Y."/>
            <person name="Kim N.-H."/>
            <person name="Lee O.R."/>
            <person name="Lee T.-H."/>
            <person name="Bashyal P."/>
            <person name="Kim T.-S."/>
            <person name="Lee W.-H."/>
            <person name="Kawkins C."/>
            <person name="Kim C.-K."/>
            <person name="Kim J.S."/>
            <person name="Ahn B.O."/>
            <person name="Rhee S.Y."/>
            <person name="Sohng J.K."/>
        </authorList>
    </citation>
    <scope>NUCLEOTIDE SEQUENCE</scope>
    <source>
        <tissue evidence="2">Leaf</tissue>
    </source>
</reference>
<evidence type="ECO:0000313" key="3">
    <source>
        <dbReference type="Proteomes" id="UP000634136"/>
    </source>
</evidence>
<evidence type="ECO:0000256" key="1">
    <source>
        <dbReference type="SAM" id="MobiDB-lite"/>
    </source>
</evidence>
<comment type="caution">
    <text evidence="2">The sequence shown here is derived from an EMBL/GenBank/DDBJ whole genome shotgun (WGS) entry which is preliminary data.</text>
</comment>
<dbReference type="AlphaFoldDB" id="A0A834VX96"/>
<feature type="region of interest" description="Disordered" evidence="1">
    <location>
        <begin position="1"/>
        <end position="31"/>
    </location>
</feature>
<proteinExistence type="predicted"/>
<protein>
    <submittedName>
        <fullName evidence="2">Uncharacterized protein</fullName>
    </submittedName>
</protein>
<feature type="compositionally biased region" description="Polar residues" evidence="1">
    <location>
        <begin position="1"/>
        <end position="14"/>
    </location>
</feature>
<evidence type="ECO:0000313" key="2">
    <source>
        <dbReference type="EMBL" id="KAF7801363.1"/>
    </source>
</evidence>
<accession>A0A834VX96</accession>
<name>A0A834VX96_9FABA</name>
<dbReference type="EMBL" id="JAAIUW010000013">
    <property type="protein sequence ID" value="KAF7801363.1"/>
    <property type="molecule type" value="Genomic_DNA"/>
</dbReference>